<feature type="region of interest" description="Disordered" evidence="1">
    <location>
        <begin position="1"/>
        <end position="69"/>
    </location>
</feature>
<comment type="caution">
    <text evidence="2">The sequence shown here is derived from an EMBL/GenBank/DDBJ whole genome shotgun (WGS) entry which is preliminary data.</text>
</comment>
<gene>
    <name evidence="2" type="ORF">O4J56_08530</name>
</gene>
<accession>A0ABT4U155</accession>
<protein>
    <submittedName>
        <fullName evidence="2">Uncharacterized protein</fullName>
    </submittedName>
</protein>
<evidence type="ECO:0000313" key="2">
    <source>
        <dbReference type="EMBL" id="MDA2810678.1"/>
    </source>
</evidence>
<feature type="non-terminal residue" evidence="2">
    <location>
        <position position="1"/>
    </location>
</feature>
<name>A0ABT4U155_9ACTN</name>
<dbReference type="Proteomes" id="UP001527866">
    <property type="component" value="Unassembled WGS sequence"/>
</dbReference>
<sequence length="69" mass="7523">PEINKEGHRGCGRHERGRPRTHPVAPPPRTARGLPDGKQGRGTALLRPSPPSSVTIRTPGGRQRYRAGR</sequence>
<organism evidence="2 3">
    <name type="scientific">Nocardiopsis endophytica</name>
    <dbReference type="NCBI Taxonomy" id="3018445"/>
    <lineage>
        <taxon>Bacteria</taxon>
        <taxon>Bacillati</taxon>
        <taxon>Actinomycetota</taxon>
        <taxon>Actinomycetes</taxon>
        <taxon>Streptosporangiales</taxon>
        <taxon>Nocardiopsidaceae</taxon>
        <taxon>Nocardiopsis</taxon>
    </lineage>
</organism>
<evidence type="ECO:0000256" key="1">
    <source>
        <dbReference type="SAM" id="MobiDB-lite"/>
    </source>
</evidence>
<dbReference type="RefSeq" id="WP_270684940.1">
    <property type="nucleotide sequence ID" value="NZ_JAQFWQ010000018.1"/>
</dbReference>
<feature type="compositionally biased region" description="Basic and acidic residues" evidence="1">
    <location>
        <begin position="1"/>
        <end position="14"/>
    </location>
</feature>
<keyword evidence="3" id="KW-1185">Reference proteome</keyword>
<evidence type="ECO:0000313" key="3">
    <source>
        <dbReference type="Proteomes" id="UP001527866"/>
    </source>
</evidence>
<reference evidence="2 3" key="1">
    <citation type="submission" date="2023-01" db="EMBL/GenBank/DDBJ databases">
        <title>Draft genome sequence of Nocardiopsis sp. RSe5-2 isolated from halophytes.</title>
        <authorList>
            <person name="Duangmal K."/>
            <person name="Chantavorakit T."/>
        </authorList>
    </citation>
    <scope>NUCLEOTIDE SEQUENCE [LARGE SCALE GENOMIC DNA]</scope>
    <source>
        <strain evidence="2 3">RSe5-2</strain>
    </source>
</reference>
<proteinExistence type="predicted"/>
<dbReference type="EMBL" id="JAQFWQ010000018">
    <property type="protein sequence ID" value="MDA2810678.1"/>
    <property type="molecule type" value="Genomic_DNA"/>
</dbReference>